<gene>
    <name evidence="1" type="ORF">PTRA_a1906</name>
</gene>
<name>A0A0U2WXM0_9GAMM</name>
<evidence type="ECO:0000313" key="1">
    <source>
        <dbReference type="EMBL" id="ALS33048.1"/>
    </source>
</evidence>
<dbReference type="EMBL" id="CP011034">
    <property type="protein sequence ID" value="ALS33048.1"/>
    <property type="molecule type" value="Genomic_DNA"/>
</dbReference>
<accession>A0A0U2WXM0</accession>
<dbReference type="OrthoDB" id="6705805at2"/>
<proteinExistence type="predicted"/>
<dbReference type="KEGG" id="ptn:PTRA_a1906"/>
<evidence type="ECO:0000313" key="2">
    <source>
        <dbReference type="Proteomes" id="UP000065261"/>
    </source>
</evidence>
<organism evidence="1">
    <name type="scientific">Pseudoalteromonas translucida KMM 520</name>
    <dbReference type="NCBI Taxonomy" id="1315283"/>
    <lineage>
        <taxon>Bacteria</taxon>
        <taxon>Pseudomonadati</taxon>
        <taxon>Pseudomonadota</taxon>
        <taxon>Gammaproteobacteria</taxon>
        <taxon>Alteromonadales</taxon>
        <taxon>Pseudoalteromonadaceae</taxon>
        <taxon>Pseudoalteromonas</taxon>
    </lineage>
</organism>
<dbReference type="Proteomes" id="UP000065261">
    <property type="component" value="Chromosome I"/>
</dbReference>
<reference evidence="1 2" key="1">
    <citation type="submission" date="2015-03" db="EMBL/GenBank/DDBJ databases">
        <authorList>
            <person name="Murphy D."/>
        </authorList>
    </citation>
    <scope>NUCLEOTIDE SEQUENCE [LARGE SCALE GENOMIC DNA]</scope>
    <source>
        <strain evidence="1 2">KMM 520</strain>
    </source>
</reference>
<sequence>MKGKELDREVEKILMDMLVDGYHVSPISQKSVFERLRSRGIIKSKATLTKRMPLIKEYLVKQQAEVKGVLGESLVGSNSQTRANLIASNARLKDELRESKQQLIVNTNVILDIVKTIKTQTNILNIERILSPKLIRELREND</sequence>
<dbReference type="AlphaFoldDB" id="A0A0U2WXM0"/>
<protein>
    <submittedName>
        <fullName evidence="1">Uncharacterized protein</fullName>
    </submittedName>
</protein>
<dbReference type="RefSeq" id="WP_058373397.1">
    <property type="nucleotide sequence ID" value="NZ_CP011034.1"/>
</dbReference>
<dbReference type="PATRIC" id="fig|1315283.4.peg.1640"/>